<reference evidence="7" key="1">
    <citation type="submission" date="2021-06" db="EMBL/GenBank/DDBJ databases">
        <authorList>
            <consortium name="Wellcome Sanger Institute Data Sharing"/>
        </authorList>
    </citation>
    <scope>NUCLEOTIDE SEQUENCE [LARGE SCALE GENOMIC DNA]</scope>
</reference>
<dbReference type="Ensembl" id="ENSECRT00000027865.1">
    <property type="protein sequence ID" value="ENSECRP00000027291.1"/>
    <property type="gene ID" value="ENSECRG00000018461.1"/>
</dbReference>
<dbReference type="GO" id="GO:0005096">
    <property type="term" value="F:GTPase activator activity"/>
    <property type="evidence" value="ECO:0007669"/>
    <property type="project" value="UniProtKB-KW"/>
</dbReference>
<dbReference type="GO" id="GO:0035313">
    <property type="term" value="P:wound healing, spreading of epidermal cells"/>
    <property type="evidence" value="ECO:0007669"/>
    <property type="project" value="TreeGrafter"/>
</dbReference>
<keyword evidence="3 4" id="KW-0175">Coiled coil</keyword>
<dbReference type="Proteomes" id="UP000694620">
    <property type="component" value="Chromosome 11"/>
</dbReference>
<dbReference type="GO" id="GO:0007165">
    <property type="term" value="P:signal transduction"/>
    <property type="evidence" value="ECO:0007669"/>
    <property type="project" value="InterPro"/>
</dbReference>
<dbReference type="GO" id="GO:1900028">
    <property type="term" value="P:negative regulation of ruffle assembly"/>
    <property type="evidence" value="ECO:0007669"/>
    <property type="project" value="TreeGrafter"/>
</dbReference>
<feature type="compositionally biased region" description="Polar residues" evidence="5">
    <location>
        <begin position="365"/>
        <end position="375"/>
    </location>
</feature>
<keyword evidence="2" id="KW-0597">Phosphoprotein</keyword>
<dbReference type="GO" id="GO:0035021">
    <property type="term" value="P:negative regulation of Rac protein signal transduction"/>
    <property type="evidence" value="ECO:0007669"/>
    <property type="project" value="TreeGrafter"/>
</dbReference>
<dbReference type="SMART" id="SM00324">
    <property type="entry name" value="RhoGAP"/>
    <property type="match status" value="1"/>
</dbReference>
<evidence type="ECO:0000256" key="5">
    <source>
        <dbReference type="SAM" id="MobiDB-lite"/>
    </source>
</evidence>
<dbReference type="InterPro" id="IPR008936">
    <property type="entry name" value="Rho_GTPase_activation_prot"/>
</dbReference>
<dbReference type="Gene3D" id="1.10.555.10">
    <property type="entry name" value="Rho GTPase activation protein"/>
    <property type="match status" value="1"/>
</dbReference>
<dbReference type="PANTHER" id="PTHR15228:SF36">
    <property type="entry name" value="RHO GTPASE-ACTIVATING PROTEIN 24-LIKE ISOFORM X1"/>
    <property type="match status" value="1"/>
</dbReference>
<dbReference type="PANTHER" id="PTHR15228">
    <property type="entry name" value="SPERMATHECAL PHYSIOLOGY VARIANT"/>
    <property type="match status" value="1"/>
</dbReference>
<reference evidence="7" key="3">
    <citation type="submission" date="2025-09" db="UniProtKB">
        <authorList>
            <consortium name="Ensembl"/>
        </authorList>
    </citation>
    <scope>IDENTIFICATION</scope>
</reference>
<name>A0A8C4T576_ERPCA</name>
<dbReference type="Pfam" id="PF00620">
    <property type="entry name" value="RhoGAP"/>
    <property type="match status" value="1"/>
</dbReference>
<dbReference type="SUPFAM" id="SSF48350">
    <property type="entry name" value="GTPase activation domain, GAP"/>
    <property type="match status" value="1"/>
</dbReference>
<dbReference type="InterPro" id="IPR000198">
    <property type="entry name" value="RhoGAP_dom"/>
</dbReference>
<evidence type="ECO:0000313" key="8">
    <source>
        <dbReference type="Proteomes" id="UP000694620"/>
    </source>
</evidence>
<feature type="compositionally biased region" description="Polar residues" evidence="5">
    <location>
        <begin position="393"/>
        <end position="403"/>
    </location>
</feature>
<accession>A0A8C4T576</accession>
<dbReference type="GO" id="GO:0005925">
    <property type="term" value="C:focal adhesion"/>
    <property type="evidence" value="ECO:0007669"/>
    <property type="project" value="TreeGrafter"/>
</dbReference>
<dbReference type="InterPro" id="IPR051025">
    <property type="entry name" value="RhoGAP"/>
</dbReference>
<keyword evidence="1" id="KW-0343">GTPase activation</keyword>
<feature type="region of interest" description="Disordered" evidence="5">
    <location>
        <begin position="220"/>
        <end position="262"/>
    </location>
</feature>
<proteinExistence type="predicted"/>
<evidence type="ECO:0000256" key="1">
    <source>
        <dbReference type="ARBA" id="ARBA00022468"/>
    </source>
</evidence>
<dbReference type="FunFam" id="1.10.555.10:FF:000015">
    <property type="entry name" value="rho GTPase-activating protein 25 isoform X1"/>
    <property type="match status" value="1"/>
</dbReference>
<dbReference type="PROSITE" id="PS50238">
    <property type="entry name" value="RHOGAP"/>
    <property type="match status" value="1"/>
</dbReference>
<feature type="compositionally biased region" description="Low complexity" evidence="5">
    <location>
        <begin position="253"/>
        <end position="262"/>
    </location>
</feature>
<evidence type="ECO:0000256" key="3">
    <source>
        <dbReference type="ARBA" id="ARBA00023054"/>
    </source>
</evidence>
<evidence type="ECO:0000256" key="4">
    <source>
        <dbReference type="SAM" id="Coils"/>
    </source>
</evidence>
<keyword evidence="8" id="KW-1185">Reference proteome</keyword>
<evidence type="ECO:0000256" key="2">
    <source>
        <dbReference type="ARBA" id="ARBA00022553"/>
    </source>
</evidence>
<dbReference type="GeneTree" id="ENSGT00950000183015"/>
<feature type="region of interest" description="Disordered" evidence="5">
    <location>
        <begin position="317"/>
        <end position="465"/>
    </location>
</feature>
<evidence type="ECO:0000313" key="7">
    <source>
        <dbReference type="Ensembl" id="ENSECRP00000027291.1"/>
    </source>
</evidence>
<dbReference type="AlphaFoldDB" id="A0A8C4T576"/>
<reference evidence="7" key="2">
    <citation type="submission" date="2025-08" db="UniProtKB">
        <authorList>
            <consortium name="Ensembl"/>
        </authorList>
    </citation>
    <scope>IDENTIFICATION</scope>
</reference>
<feature type="compositionally biased region" description="Polar residues" evidence="5">
    <location>
        <begin position="449"/>
        <end position="465"/>
    </location>
</feature>
<feature type="coiled-coil region" evidence="4">
    <location>
        <begin position="478"/>
        <end position="554"/>
    </location>
</feature>
<sequence length="572" mass="64014">MDGWIFFVSVFCDTVESKTWSKLEDTVMYERRYGERAAPLIVEQCVTFIESNGLHEGGLFRRPGQAELIKELRDAFDAGEKPTFDRNTDVHTVASLLKLYFRELPEPVVPFSKYEDFVLSAKLLTWEREQGMAELKRNLEDLPKANLNLLRYICRFLNEVHSYSNVNKMDSQNLAAVFGTNILRPKGEDPEAITGGAALAQQLMALLICEHSRLFLQDPAGGEVNLPGGQSGAKRKKKKEEEEEEKEEESKRTTSSFHSSSYQAYSLDDGPLLIRRSYIRQLSLPLLGRKGFSRNLTQEDRSASSQSHLVPAECRYQSSMEKGTSEGPSKSKVCGRGPQNKCAPGVTNPQGGQAPEDNQSDDELSTNAHESSLSVYDNLCGGTPASKPEDLTSVESISWSPSSCEMPPADSTHSSRRSSRTTSVFEESGDRASGRPNNVTNMEVAGDKSGNSGAASNTHDSSSGTHPAARYCLFTGLKQELVRQKVEYERKIKSLEQRNEALEAEVTELQLNLEQQKKWFNILEIKMRNVERAKADAEKRNTVLQQEMENFFDTFGELTGDVKKTERTPQRF</sequence>
<feature type="domain" description="Rho-GAP" evidence="6">
    <location>
        <begin position="21"/>
        <end position="215"/>
    </location>
</feature>
<organism evidence="7 8">
    <name type="scientific">Erpetoichthys calabaricus</name>
    <name type="common">Rope fish</name>
    <name type="synonym">Calamoichthys calabaricus</name>
    <dbReference type="NCBI Taxonomy" id="27687"/>
    <lineage>
        <taxon>Eukaryota</taxon>
        <taxon>Metazoa</taxon>
        <taxon>Chordata</taxon>
        <taxon>Craniata</taxon>
        <taxon>Vertebrata</taxon>
        <taxon>Euteleostomi</taxon>
        <taxon>Actinopterygii</taxon>
        <taxon>Polypteriformes</taxon>
        <taxon>Polypteridae</taxon>
        <taxon>Erpetoichthys</taxon>
    </lineage>
</organism>
<evidence type="ECO:0000259" key="6">
    <source>
        <dbReference type="PROSITE" id="PS50238"/>
    </source>
</evidence>
<protein>
    <submittedName>
        <fullName evidence="7">Si:ch211-247j9.1</fullName>
    </submittedName>
</protein>
<feature type="compositionally biased region" description="Polar residues" evidence="5">
    <location>
        <begin position="317"/>
        <end position="328"/>
    </location>
</feature>